<dbReference type="OrthoDB" id="374045at2759"/>
<name>A0A9W7ETY7_9STRA</name>
<dbReference type="Proteomes" id="UP001165085">
    <property type="component" value="Unassembled WGS sequence"/>
</dbReference>
<dbReference type="AlphaFoldDB" id="A0A9W7ETY7"/>
<organism evidence="1 2">
    <name type="scientific">Triparma strigata</name>
    <dbReference type="NCBI Taxonomy" id="1606541"/>
    <lineage>
        <taxon>Eukaryota</taxon>
        <taxon>Sar</taxon>
        <taxon>Stramenopiles</taxon>
        <taxon>Ochrophyta</taxon>
        <taxon>Bolidophyceae</taxon>
        <taxon>Parmales</taxon>
        <taxon>Triparmaceae</taxon>
        <taxon>Triparma</taxon>
    </lineage>
</organism>
<reference evidence="2" key="1">
    <citation type="journal article" date="2023" name="Commun. Biol.">
        <title>Genome analysis of Parmales, the sister group of diatoms, reveals the evolutionary specialization of diatoms from phago-mixotrophs to photoautotrophs.</title>
        <authorList>
            <person name="Ban H."/>
            <person name="Sato S."/>
            <person name="Yoshikawa S."/>
            <person name="Yamada K."/>
            <person name="Nakamura Y."/>
            <person name="Ichinomiya M."/>
            <person name="Sato N."/>
            <person name="Blanc-Mathieu R."/>
            <person name="Endo H."/>
            <person name="Kuwata A."/>
            <person name="Ogata H."/>
        </authorList>
    </citation>
    <scope>NUCLEOTIDE SEQUENCE [LARGE SCALE GENOMIC DNA]</scope>
    <source>
        <strain evidence="2">NIES 3701</strain>
    </source>
</reference>
<protein>
    <submittedName>
        <fullName evidence="1">Uncharacterized protein</fullName>
    </submittedName>
</protein>
<proteinExistence type="predicted"/>
<keyword evidence="2" id="KW-1185">Reference proteome</keyword>
<gene>
    <name evidence="1" type="ORF">TrST_g179</name>
</gene>
<dbReference type="EMBL" id="BRXY01000403">
    <property type="protein sequence ID" value="GMH92629.1"/>
    <property type="molecule type" value="Genomic_DNA"/>
</dbReference>
<accession>A0A9W7ETY7</accession>
<dbReference type="InterPro" id="IPR038222">
    <property type="entry name" value="DHHA2_dom_sf"/>
</dbReference>
<sequence>MENVYKILVAITILVDSNFLSPTSGKTTEKDISVITSIIEDLGPQYHEIIYRHAKEVNDAKFSTEFWKGLTKKEASRIDYKEMKVEGVVVGVASVLVELESYKGGKEEEVEVDCLIIGSCVINGEEVVRELEVVEGKNKEVSEKVREWLDSGGGLLQTRRKEGDDLIWRQENAKGSRKVLMPELEKIFKD</sequence>
<comment type="caution">
    <text evidence="1">The sequence shown here is derived from an EMBL/GenBank/DDBJ whole genome shotgun (WGS) entry which is preliminary data.</text>
</comment>
<evidence type="ECO:0000313" key="2">
    <source>
        <dbReference type="Proteomes" id="UP001165085"/>
    </source>
</evidence>
<evidence type="ECO:0000313" key="1">
    <source>
        <dbReference type="EMBL" id="GMH92629.1"/>
    </source>
</evidence>
<dbReference type="Gene3D" id="3.10.310.20">
    <property type="entry name" value="DHHA2 domain"/>
    <property type="match status" value="1"/>
</dbReference>